<feature type="transmembrane region" description="Helical" evidence="8">
    <location>
        <begin position="89"/>
        <end position="108"/>
    </location>
</feature>
<protein>
    <submittedName>
        <fullName evidence="10">MFS transporter</fullName>
    </submittedName>
</protein>
<evidence type="ECO:0000313" key="11">
    <source>
        <dbReference type="Proteomes" id="UP000324298"/>
    </source>
</evidence>
<keyword evidence="7 8" id="KW-0472">Membrane</keyword>
<dbReference type="SUPFAM" id="SSF103473">
    <property type="entry name" value="MFS general substrate transporter"/>
    <property type="match status" value="1"/>
</dbReference>
<feature type="transmembrane region" description="Helical" evidence="8">
    <location>
        <begin position="114"/>
        <end position="135"/>
    </location>
</feature>
<dbReference type="PANTHER" id="PTHR43271:SF1">
    <property type="entry name" value="INNER MEMBRANE TRANSPORT PROTEIN YNFM"/>
    <property type="match status" value="1"/>
</dbReference>
<feature type="transmembrane region" description="Helical" evidence="8">
    <location>
        <begin position="225"/>
        <end position="246"/>
    </location>
</feature>
<dbReference type="Pfam" id="PF07690">
    <property type="entry name" value="MFS_1"/>
    <property type="match status" value="1"/>
</dbReference>
<dbReference type="InterPro" id="IPR036259">
    <property type="entry name" value="MFS_trans_sf"/>
</dbReference>
<evidence type="ECO:0000256" key="3">
    <source>
        <dbReference type="ARBA" id="ARBA00022448"/>
    </source>
</evidence>
<comment type="similarity">
    <text evidence="2">Belongs to the major facilitator superfamily.</text>
</comment>
<dbReference type="GO" id="GO:0022857">
    <property type="term" value="F:transmembrane transporter activity"/>
    <property type="evidence" value="ECO:0007669"/>
    <property type="project" value="InterPro"/>
</dbReference>
<gene>
    <name evidence="10" type="ORF">ET418_07155</name>
</gene>
<feature type="transmembrane region" description="Helical" evidence="8">
    <location>
        <begin position="147"/>
        <end position="165"/>
    </location>
</feature>
<reference evidence="10 11" key="1">
    <citation type="submission" date="2019-04" db="EMBL/GenBank/DDBJ databases">
        <title>Geobacter ruber sp. nov., ferric-reducing bacteria isolated from paddy soil.</title>
        <authorList>
            <person name="Xu Z."/>
            <person name="Masuda Y."/>
            <person name="Itoh H."/>
            <person name="Senoo K."/>
        </authorList>
    </citation>
    <scope>NUCLEOTIDE SEQUENCE [LARGE SCALE GENOMIC DNA]</scope>
    <source>
        <strain evidence="10 11">Red88</strain>
    </source>
</reference>
<dbReference type="AlphaFoldDB" id="A0A5A9XN99"/>
<evidence type="ECO:0000256" key="8">
    <source>
        <dbReference type="SAM" id="Phobius"/>
    </source>
</evidence>
<evidence type="ECO:0000259" key="9">
    <source>
        <dbReference type="PROSITE" id="PS50850"/>
    </source>
</evidence>
<proteinExistence type="inferred from homology"/>
<dbReference type="RefSeq" id="WP_149306894.1">
    <property type="nucleotide sequence ID" value="NZ_SRSD01000003.1"/>
</dbReference>
<feature type="domain" description="Major facilitator superfamily (MFS) profile" evidence="9">
    <location>
        <begin position="19"/>
        <end position="406"/>
    </location>
</feature>
<feature type="transmembrane region" description="Helical" evidence="8">
    <location>
        <begin position="177"/>
        <end position="195"/>
    </location>
</feature>
<evidence type="ECO:0000256" key="6">
    <source>
        <dbReference type="ARBA" id="ARBA00022989"/>
    </source>
</evidence>
<sequence>MSELTITTEAEFIRSGSTTFRQTNLAFFAAGFVTFITLYDVQPLLPEFAREFGVPAALASLPLSVTTCTLAIAMLLVGTVSETLGRKPVMVFSLFLTSLLAFTTAFSHTLSSLIVVRLLQGLVLAGLPSVAMAYLSEEIDPPSIGAAMGLYISGNAIGGMSGRIFTATVTDLSSWRTALALIGVACLGLSVYFVRHLPPSAHFRRHPFEVGYLFTSLYRQMRDPALLCLYGLGFLIMGSFVTLYNYITFRLLGHPYDLTQTLVSLIFLVYFLGSYSSSSMGRMVNRFGRRAMICAGLGAMAAGTAITLAAPLPWIIIGVAVFTCGFFGAHSVASSWVGRHAKTGKAQASSLYLFFYYLGSSISGTAGGFCWTHGGWGGVAGLIGLLLATAFVIIALSTRLSTEQPSGGIVGEI</sequence>
<dbReference type="CDD" id="cd17324">
    <property type="entry name" value="MFS_NepI_like"/>
    <property type="match status" value="1"/>
</dbReference>
<dbReference type="PANTHER" id="PTHR43271">
    <property type="entry name" value="BLL2771 PROTEIN"/>
    <property type="match status" value="1"/>
</dbReference>
<organism evidence="10 11">
    <name type="scientific">Oryzomonas rubra</name>
    <dbReference type="NCBI Taxonomy" id="2509454"/>
    <lineage>
        <taxon>Bacteria</taxon>
        <taxon>Pseudomonadati</taxon>
        <taxon>Thermodesulfobacteriota</taxon>
        <taxon>Desulfuromonadia</taxon>
        <taxon>Geobacterales</taxon>
        <taxon>Geobacteraceae</taxon>
        <taxon>Oryzomonas</taxon>
    </lineage>
</organism>
<feature type="transmembrane region" description="Helical" evidence="8">
    <location>
        <begin position="24"/>
        <end position="42"/>
    </location>
</feature>
<dbReference type="GO" id="GO:0005886">
    <property type="term" value="C:plasma membrane"/>
    <property type="evidence" value="ECO:0007669"/>
    <property type="project" value="UniProtKB-SubCell"/>
</dbReference>
<evidence type="ECO:0000313" key="10">
    <source>
        <dbReference type="EMBL" id="KAA0893579.1"/>
    </source>
</evidence>
<feature type="transmembrane region" description="Helical" evidence="8">
    <location>
        <begin position="375"/>
        <end position="396"/>
    </location>
</feature>
<feature type="transmembrane region" description="Helical" evidence="8">
    <location>
        <begin position="54"/>
        <end position="77"/>
    </location>
</feature>
<dbReference type="PROSITE" id="PS50850">
    <property type="entry name" value="MFS"/>
    <property type="match status" value="1"/>
</dbReference>
<keyword evidence="6 8" id="KW-1133">Transmembrane helix</keyword>
<evidence type="ECO:0000256" key="1">
    <source>
        <dbReference type="ARBA" id="ARBA00004651"/>
    </source>
</evidence>
<dbReference type="EMBL" id="SRSD01000003">
    <property type="protein sequence ID" value="KAA0893579.1"/>
    <property type="molecule type" value="Genomic_DNA"/>
</dbReference>
<feature type="transmembrane region" description="Helical" evidence="8">
    <location>
        <begin position="287"/>
        <end position="308"/>
    </location>
</feature>
<comment type="caution">
    <text evidence="10">The sequence shown here is derived from an EMBL/GenBank/DDBJ whole genome shotgun (WGS) entry which is preliminary data.</text>
</comment>
<feature type="transmembrane region" description="Helical" evidence="8">
    <location>
        <begin position="314"/>
        <end position="338"/>
    </location>
</feature>
<evidence type="ECO:0000256" key="5">
    <source>
        <dbReference type="ARBA" id="ARBA00022692"/>
    </source>
</evidence>
<dbReference type="Proteomes" id="UP000324298">
    <property type="component" value="Unassembled WGS sequence"/>
</dbReference>
<keyword evidence="5 8" id="KW-0812">Transmembrane</keyword>
<keyword evidence="4" id="KW-1003">Cell membrane</keyword>
<keyword evidence="3" id="KW-0813">Transport</keyword>
<feature type="transmembrane region" description="Helical" evidence="8">
    <location>
        <begin position="350"/>
        <end position="369"/>
    </location>
</feature>
<comment type="subcellular location">
    <subcellularLocation>
        <location evidence="1">Cell membrane</location>
        <topology evidence="1">Multi-pass membrane protein</topology>
    </subcellularLocation>
</comment>
<dbReference type="OrthoDB" id="9780737at2"/>
<evidence type="ECO:0000256" key="2">
    <source>
        <dbReference type="ARBA" id="ARBA00008335"/>
    </source>
</evidence>
<name>A0A5A9XN99_9BACT</name>
<evidence type="ECO:0000256" key="4">
    <source>
        <dbReference type="ARBA" id="ARBA00022475"/>
    </source>
</evidence>
<dbReference type="InterPro" id="IPR020846">
    <property type="entry name" value="MFS_dom"/>
</dbReference>
<evidence type="ECO:0000256" key="7">
    <source>
        <dbReference type="ARBA" id="ARBA00023136"/>
    </source>
</evidence>
<keyword evidence="11" id="KW-1185">Reference proteome</keyword>
<accession>A0A5A9XN99</accession>
<dbReference type="InterPro" id="IPR011701">
    <property type="entry name" value="MFS"/>
</dbReference>
<feature type="transmembrane region" description="Helical" evidence="8">
    <location>
        <begin position="258"/>
        <end position="275"/>
    </location>
</feature>
<dbReference type="Gene3D" id="1.20.1250.20">
    <property type="entry name" value="MFS general substrate transporter like domains"/>
    <property type="match status" value="1"/>
</dbReference>